<reference evidence="4" key="1">
    <citation type="journal article" date="2019" name="Int. J. Syst. Evol. Microbiol.">
        <title>The Global Catalogue of Microorganisms (GCM) 10K type strain sequencing project: providing services to taxonomists for standard genome sequencing and annotation.</title>
        <authorList>
            <consortium name="The Broad Institute Genomics Platform"/>
            <consortium name="The Broad Institute Genome Sequencing Center for Infectious Disease"/>
            <person name="Wu L."/>
            <person name="Ma J."/>
        </authorList>
    </citation>
    <scope>NUCLEOTIDE SEQUENCE [LARGE SCALE GENOMIC DNA]</scope>
    <source>
        <strain evidence="4">CCUG 56607</strain>
    </source>
</reference>
<proteinExistence type="predicted"/>
<accession>A0ABW3KYG5</accession>
<keyword evidence="1" id="KW-0175">Coiled coil</keyword>
<organism evidence="3 4">
    <name type="scientific">Thalassobacillus hwangdonensis</name>
    <dbReference type="NCBI Taxonomy" id="546108"/>
    <lineage>
        <taxon>Bacteria</taxon>
        <taxon>Bacillati</taxon>
        <taxon>Bacillota</taxon>
        <taxon>Bacilli</taxon>
        <taxon>Bacillales</taxon>
        <taxon>Bacillaceae</taxon>
        <taxon>Thalassobacillus</taxon>
    </lineage>
</organism>
<sequence length="182" mass="20722">MVKKQTVWLLTMLSLMIVLSVYYMTAPEGDEMTFINDDGWELNEDGEEASTDGDATGDTVISQMSTDEMFVALRMEAENKRDELHEMYSSIVASTNSSSKEKNEALEQMQQLQEMQHKESVLETNIQANAEYEDVLVRAEDEKVHVTVKANELSNQETNAIMKMVYDEFGEKTVIVQFQPQS</sequence>
<dbReference type="Pfam" id="PF12685">
    <property type="entry name" value="SpoIIIAH"/>
    <property type="match status" value="1"/>
</dbReference>
<feature type="coiled-coil region" evidence="1">
    <location>
        <begin position="95"/>
        <end position="156"/>
    </location>
</feature>
<dbReference type="InterPro" id="IPR024232">
    <property type="entry name" value="SpoIIIAH"/>
</dbReference>
<evidence type="ECO:0000313" key="4">
    <source>
        <dbReference type="Proteomes" id="UP001596990"/>
    </source>
</evidence>
<dbReference type="RefSeq" id="WP_386057411.1">
    <property type="nucleotide sequence ID" value="NZ_JBHTKL010000001.1"/>
</dbReference>
<keyword evidence="2" id="KW-0472">Membrane</keyword>
<evidence type="ECO:0000313" key="3">
    <source>
        <dbReference type="EMBL" id="MFD1018705.1"/>
    </source>
</evidence>
<dbReference type="InterPro" id="IPR038503">
    <property type="entry name" value="SpoIIIAH_sf"/>
</dbReference>
<protein>
    <submittedName>
        <fullName evidence="3">SpoIIIAH-like family protein</fullName>
    </submittedName>
</protein>
<dbReference type="EMBL" id="JBHTKL010000001">
    <property type="protein sequence ID" value="MFD1018705.1"/>
    <property type="molecule type" value="Genomic_DNA"/>
</dbReference>
<evidence type="ECO:0000256" key="1">
    <source>
        <dbReference type="SAM" id="Coils"/>
    </source>
</evidence>
<evidence type="ECO:0000256" key="2">
    <source>
        <dbReference type="SAM" id="Phobius"/>
    </source>
</evidence>
<keyword evidence="2" id="KW-1133">Transmembrane helix</keyword>
<gene>
    <name evidence="3" type="ORF">ACFQ2J_05755</name>
</gene>
<dbReference type="Proteomes" id="UP001596990">
    <property type="component" value="Unassembled WGS sequence"/>
</dbReference>
<feature type="transmembrane region" description="Helical" evidence="2">
    <location>
        <begin position="7"/>
        <end position="25"/>
    </location>
</feature>
<dbReference type="Gene3D" id="1.10.287.4300">
    <property type="entry name" value="Stage III sporulation protein AH-like"/>
    <property type="match status" value="1"/>
</dbReference>
<name>A0ABW3KYG5_9BACI</name>
<keyword evidence="4" id="KW-1185">Reference proteome</keyword>
<keyword evidence="2" id="KW-0812">Transmembrane</keyword>
<comment type="caution">
    <text evidence="3">The sequence shown here is derived from an EMBL/GenBank/DDBJ whole genome shotgun (WGS) entry which is preliminary data.</text>
</comment>